<sequence length="117" mass="13285">MLISLKVLLLPVILWDYQKQQMLLIWDFAHHLKQFHPLRLLNPKCKCLIVLENEVKETLGNFVPSSQAMDNCSFDDLDNTLLDPNTPIEPNSILGLIASMAAASTNNEIPLYNKPKL</sequence>
<comment type="caution">
    <text evidence="2">The sequence shown here is derived from an EMBL/GenBank/DDBJ whole genome shotgun (WGS) entry which is preliminary data.</text>
</comment>
<dbReference type="EMBL" id="BPLR01004987">
    <property type="protein sequence ID" value="GIX98951.1"/>
    <property type="molecule type" value="Genomic_DNA"/>
</dbReference>
<protein>
    <submittedName>
        <fullName evidence="2">RNA-binding protein 46</fullName>
    </submittedName>
</protein>
<dbReference type="AlphaFoldDB" id="A0AAV4PSX3"/>
<evidence type="ECO:0000313" key="2">
    <source>
        <dbReference type="EMBL" id="GIX98951.1"/>
    </source>
</evidence>
<feature type="signal peptide" evidence="1">
    <location>
        <begin position="1"/>
        <end position="15"/>
    </location>
</feature>
<organism evidence="2 3">
    <name type="scientific">Caerostris extrusa</name>
    <name type="common">Bark spider</name>
    <name type="synonym">Caerostris bankana</name>
    <dbReference type="NCBI Taxonomy" id="172846"/>
    <lineage>
        <taxon>Eukaryota</taxon>
        <taxon>Metazoa</taxon>
        <taxon>Ecdysozoa</taxon>
        <taxon>Arthropoda</taxon>
        <taxon>Chelicerata</taxon>
        <taxon>Arachnida</taxon>
        <taxon>Araneae</taxon>
        <taxon>Araneomorphae</taxon>
        <taxon>Entelegynae</taxon>
        <taxon>Araneoidea</taxon>
        <taxon>Araneidae</taxon>
        <taxon>Caerostris</taxon>
    </lineage>
</organism>
<proteinExistence type="predicted"/>
<feature type="chain" id="PRO_5043640977" evidence="1">
    <location>
        <begin position="16"/>
        <end position="117"/>
    </location>
</feature>
<gene>
    <name evidence="2" type="primary">Rbm46_1</name>
    <name evidence="2" type="ORF">CEXT_445581</name>
</gene>
<reference evidence="2 3" key="1">
    <citation type="submission" date="2021-06" db="EMBL/GenBank/DDBJ databases">
        <title>Caerostris extrusa draft genome.</title>
        <authorList>
            <person name="Kono N."/>
            <person name="Arakawa K."/>
        </authorList>
    </citation>
    <scope>NUCLEOTIDE SEQUENCE [LARGE SCALE GENOMIC DNA]</scope>
</reference>
<accession>A0AAV4PSX3</accession>
<keyword evidence="1" id="KW-0732">Signal</keyword>
<dbReference type="Proteomes" id="UP001054945">
    <property type="component" value="Unassembled WGS sequence"/>
</dbReference>
<evidence type="ECO:0000256" key="1">
    <source>
        <dbReference type="SAM" id="SignalP"/>
    </source>
</evidence>
<keyword evidence="3" id="KW-1185">Reference proteome</keyword>
<evidence type="ECO:0000313" key="3">
    <source>
        <dbReference type="Proteomes" id="UP001054945"/>
    </source>
</evidence>
<name>A0AAV4PSX3_CAEEX</name>